<evidence type="ECO:0000259" key="7">
    <source>
        <dbReference type="PROSITE" id="PS50157"/>
    </source>
</evidence>
<feature type="domain" description="C2H2-type" evidence="7">
    <location>
        <begin position="4"/>
        <end position="37"/>
    </location>
</feature>
<dbReference type="GO" id="GO:0032259">
    <property type="term" value="P:methylation"/>
    <property type="evidence" value="ECO:0007669"/>
    <property type="project" value="UniProtKB-KW"/>
</dbReference>
<dbReference type="GO" id="GO:0043565">
    <property type="term" value="F:sequence-specific DNA binding"/>
    <property type="evidence" value="ECO:0007669"/>
    <property type="project" value="TreeGrafter"/>
</dbReference>
<protein>
    <recommendedName>
        <fullName evidence="2">site-specific DNA-methyltransferase (adenine-specific)</fullName>
        <ecNumber evidence="2">2.1.1.72</ecNumber>
    </recommendedName>
</protein>
<proteinExistence type="inferred from homology"/>
<evidence type="ECO:0000256" key="2">
    <source>
        <dbReference type="ARBA" id="ARBA00011900"/>
    </source>
</evidence>
<accession>A0A6C0CUG7</accession>
<dbReference type="InterPro" id="IPR029063">
    <property type="entry name" value="SAM-dependent_MTases_sf"/>
</dbReference>
<dbReference type="InterPro" id="IPR012327">
    <property type="entry name" value="MeTrfase_D12"/>
</dbReference>
<comment type="similarity">
    <text evidence="1">Belongs to the N(4)/N(6)-methyltransferase family.</text>
</comment>
<keyword evidence="4" id="KW-0808">Transferase</keyword>
<dbReference type="Gene3D" id="1.10.1020.10">
    <property type="entry name" value="Adenine-specific Methyltransferase, Domain 2"/>
    <property type="match status" value="1"/>
</dbReference>
<keyword evidence="3" id="KW-0489">Methyltransferase</keyword>
<evidence type="ECO:0000256" key="4">
    <source>
        <dbReference type="ARBA" id="ARBA00022679"/>
    </source>
</evidence>
<dbReference type="AlphaFoldDB" id="A0A6C0CUG7"/>
<sequence length="383" mass="44278">MSKYNCEKCGKEFNQKSRYTTHIHKKNPCVVENNTKEIIDNVVKEKLIEIKKIIPCDIINNNNIQIVYDNKVVKEVSSKKIHIPKPILKWVGGKTQIIDKLIADFPVEINNYHEAFLGGGSVLLTLLSYVKNGIIKIHGNIYAYDLNEALVYVYKNIQTHHFKLYDTLQNIIMDFNECGNGTINRTPKNIQEAKLAKENYYYWIRSEYNNLCTNDKKDALGSAMFIFLNKTCFRGVFRVGPKGFNVPYGHYNNPEIINKEHLEEIHHLIQNVVFECCDFNTSLTKIEPNDFVYLDPPYAPETDTSFVGYTENGFNIENHNNLFKLIHVLTDTNKKIMLSNADVSLVRDNFTNEKYKITSILCKRSINSKKPDAKAKEVIIKNY</sequence>
<dbReference type="PRINTS" id="PR00505">
    <property type="entry name" value="D12N6MTFRASE"/>
</dbReference>
<dbReference type="GO" id="GO:0006298">
    <property type="term" value="P:mismatch repair"/>
    <property type="evidence" value="ECO:0007669"/>
    <property type="project" value="TreeGrafter"/>
</dbReference>
<dbReference type="EC" id="2.1.1.72" evidence="2"/>
<evidence type="ECO:0000256" key="1">
    <source>
        <dbReference type="ARBA" id="ARBA00006594"/>
    </source>
</evidence>
<evidence type="ECO:0000256" key="3">
    <source>
        <dbReference type="ARBA" id="ARBA00022603"/>
    </source>
</evidence>
<dbReference type="InterPro" id="IPR023095">
    <property type="entry name" value="Ade_MeTrfase_dom_2"/>
</dbReference>
<dbReference type="EMBL" id="MN739489">
    <property type="protein sequence ID" value="QHT07887.1"/>
    <property type="molecule type" value="Genomic_DNA"/>
</dbReference>
<comment type="catalytic activity">
    <reaction evidence="6">
        <text>a 2'-deoxyadenosine in DNA + S-adenosyl-L-methionine = an N(6)-methyl-2'-deoxyadenosine in DNA + S-adenosyl-L-homocysteine + H(+)</text>
        <dbReference type="Rhea" id="RHEA:15197"/>
        <dbReference type="Rhea" id="RHEA-COMP:12418"/>
        <dbReference type="Rhea" id="RHEA-COMP:12419"/>
        <dbReference type="ChEBI" id="CHEBI:15378"/>
        <dbReference type="ChEBI" id="CHEBI:57856"/>
        <dbReference type="ChEBI" id="CHEBI:59789"/>
        <dbReference type="ChEBI" id="CHEBI:90615"/>
        <dbReference type="ChEBI" id="CHEBI:90616"/>
        <dbReference type="EC" id="2.1.1.72"/>
    </reaction>
</comment>
<dbReference type="Gene3D" id="3.40.50.150">
    <property type="entry name" value="Vaccinia Virus protein VP39"/>
    <property type="match status" value="1"/>
</dbReference>
<evidence type="ECO:0000313" key="8">
    <source>
        <dbReference type="EMBL" id="QHT07887.1"/>
    </source>
</evidence>
<dbReference type="InterPro" id="IPR013087">
    <property type="entry name" value="Znf_C2H2_type"/>
</dbReference>
<dbReference type="NCBIfam" id="TIGR00571">
    <property type="entry name" value="dam"/>
    <property type="match status" value="1"/>
</dbReference>
<dbReference type="GO" id="GO:0009307">
    <property type="term" value="P:DNA restriction-modification system"/>
    <property type="evidence" value="ECO:0007669"/>
    <property type="project" value="InterPro"/>
</dbReference>
<dbReference type="InterPro" id="IPR002052">
    <property type="entry name" value="DNA_methylase_N6_adenine_CS"/>
</dbReference>
<keyword evidence="5" id="KW-0949">S-adenosyl-L-methionine</keyword>
<dbReference type="PANTHER" id="PTHR30481">
    <property type="entry name" value="DNA ADENINE METHYLASE"/>
    <property type="match status" value="1"/>
</dbReference>
<dbReference type="SUPFAM" id="SSF53335">
    <property type="entry name" value="S-adenosyl-L-methionine-dependent methyltransferases"/>
    <property type="match status" value="1"/>
</dbReference>
<dbReference type="PROSITE" id="PS00092">
    <property type="entry name" value="N6_MTASE"/>
    <property type="match status" value="1"/>
</dbReference>
<organism evidence="8">
    <name type="scientific">viral metagenome</name>
    <dbReference type="NCBI Taxonomy" id="1070528"/>
    <lineage>
        <taxon>unclassified sequences</taxon>
        <taxon>metagenomes</taxon>
        <taxon>organismal metagenomes</taxon>
    </lineage>
</organism>
<dbReference type="Pfam" id="PF02086">
    <property type="entry name" value="MethyltransfD12"/>
    <property type="match status" value="1"/>
</dbReference>
<dbReference type="GO" id="GO:1904047">
    <property type="term" value="F:S-adenosyl-L-methionine binding"/>
    <property type="evidence" value="ECO:0007669"/>
    <property type="project" value="TreeGrafter"/>
</dbReference>
<name>A0A6C0CUG7_9ZZZZ</name>
<evidence type="ECO:0000256" key="6">
    <source>
        <dbReference type="ARBA" id="ARBA00047942"/>
    </source>
</evidence>
<dbReference type="PROSITE" id="PS50157">
    <property type="entry name" value="ZINC_FINGER_C2H2_2"/>
    <property type="match status" value="1"/>
</dbReference>
<dbReference type="GO" id="GO:0009007">
    <property type="term" value="F:site-specific DNA-methyltransferase (adenine-specific) activity"/>
    <property type="evidence" value="ECO:0007669"/>
    <property type="project" value="UniProtKB-EC"/>
</dbReference>
<dbReference type="PANTHER" id="PTHR30481:SF3">
    <property type="entry name" value="DNA ADENINE METHYLASE"/>
    <property type="match status" value="1"/>
</dbReference>
<evidence type="ECO:0000256" key="5">
    <source>
        <dbReference type="ARBA" id="ARBA00022691"/>
    </source>
</evidence>
<reference evidence="8" key="1">
    <citation type="journal article" date="2020" name="Nature">
        <title>Giant virus diversity and host interactions through global metagenomics.</title>
        <authorList>
            <person name="Schulz F."/>
            <person name="Roux S."/>
            <person name="Paez-Espino D."/>
            <person name="Jungbluth S."/>
            <person name="Walsh D.A."/>
            <person name="Denef V.J."/>
            <person name="McMahon K.D."/>
            <person name="Konstantinidis K.T."/>
            <person name="Eloe-Fadrosh E.A."/>
            <person name="Kyrpides N.C."/>
            <person name="Woyke T."/>
        </authorList>
    </citation>
    <scope>NUCLEOTIDE SEQUENCE</scope>
    <source>
        <strain evidence="8">GVMAG-M-3300022752-39</strain>
    </source>
</reference>